<feature type="domain" description="Sdz-33 F-box" evidence="1">
    <location>
        <begin position="104"/>
        <end position="158"/>
    </location>
</feature>
<dbReference type="GeneID" id="78773766"/>
<proteinExistence type="predicted"/>
<dbReference type="RefSeq" id="XP_053588579.1">
    <property type="nucleotide sequence ID" value="XM_053724385.1"/>
</dbReference>
<dbReference type="AlphaFoldDB" id="A0A6A5H870"/>
<dbReference type="CTD" id="78773766"/>
<accession>A0A6A5H870</accession>
<dbReference type="EMBL" id="WUAV01000002">
    <property type="protein sequence ID" value="KAF1764040.1"/>
    <property type="molecule type" value="Genomic_DNA"/>
</dbReference>
<comment type="caution">
    <text evidence="2">The sequence shown here is derived from an EMBL/GenBank/DDBJ whole genome shotgun (WGS) entry which is preliminary data.</text>
</comment>
<dbReference type="Pfam" id="PF07735">
    <property type="entry name" value="FBA_2"/>
    <property type="match status" value="1"/>
</dbReference>
<dbReference type="InterPro" id="IPR012885">
    <property type="entry name" value="F-box_Sdz-33"/>
</dbReference>
<reference evidence="2 3" key="1">
    <citation type="submission" date="2019-12" db="EMBL/GenBank/DDBJ databases">
        <title>Chromosome-level assembly of the Caenorhabditis remanei genome.</title>
        <authorList>
            <person name="Teterina A.A."/>
            <person name="Willis J.H."/>
            <person name="Phillips P.C."/>
        </authorList>
    </citation>
    <scope>NUCLEOTIDE SEQUENCE [LARGE SCALE GENOMIC DNA]</scope>
    <source>
        <strain evidence="2 3">PX506</strain>
        <tissue evidence="2">Whole organism</tissue>
    </source>
</reference>
<dbReference type="PANTHER" id="PTHR21503:SF8">
    <property type="entry name" value="F-BOX ASSOCIATED DOMAIN-CONTAINING PROTEIN-RELATED"/>
    <property type="match status" value="1"/>
</dbReference>
<dbReference type="Proteomes" id="UP000483820">
    <property type="component" value="Chromosome II"/>
</dbReference>
<evidence type="ECO:0000313" key="2">
    <source>
        <dbReference type="EMBL" id="KAF1764040.1"/>
    </source>
</evidence>
<name>A0A6A5H870_CAERE</name>
<dbReference type="PANTHER" id="PTHR21503">
    <property type="entry name" value="F-BOX-CONTAINING HYPOTHETICAL PROTEIN C.ELEGANS"/>
    <property type="match status" value="1"/>
</dbReference>
<protein>
    <recommendedName>
        <fullName evidence="1">Sdz-33 F-box domain-containing protein</fullName>
    </recommendedName>
</protein>
<evidence type="ECO:0000313" key="3">
    <source>
        <dbReference type="Proteomes" id="UP000483820"/>
    </source>
</evidence>
<evidence type="ECO:0000259" key="1">
    <source>
        <dbReference type="Pfam" id="PF07735"/>
    </source>
</evidence>
<sequence length="238" mass="28230">MSQTSNRMFDSQLMNLFNYLSDLFNNKTVTVWIRPSLVETSHVLFSNLHFESCQLLKILDDDPVILSNEDITRLLEVWKPTIGITIKCRVEEGFGPRNILSLPRVGIVNARWVSFDDLLNMDCERAFFRKHSFREEDVKKFINLWMAGNNPKLMHLRLRGFKMTPNWEHILEGIEYGVWDEKEKKKRPRNFQDHYICSIEEIDCKNGLDFERKSDGMIGTVIHQSDQIDFFVWYDIQF</sequence>
<organism evidence="2 3">
    <name type="scientific">Caenorhabditis remanei</name>
    <name type="common">Caenorhabditis vulgaris</name>
    <dbReference type="NCBI Taxonomy" id="31234"/>
    <lineage>
        <taxon>Eukaryota</taxon>
        <taxon>Metazoa</taxon>
        <taxon>Ecdysozoa</taxon>
        <taxon>Nematoda</taxon>
        <taxon>Chromadorea</taxon>
        <taxon>Rhabditida</taxon>
        <taxon>Rhabditina</taxon>
        <taxon>Rhabditomorpha</taxon>
        <taxon>Rhabditoidea</taxon>
        <taxon>Rhabditidae</taxon>
        <taxon>Peloderinae</taxon>
        <taxon>Caenorhabditis</taxon>
    </lineage>
</organism>
<gene>
    <name evidence="2" type="ORF">GCK72_003986</name>
</gene>
<dbReference type="KEGG" id="crq:GCK72_003986"/>